<dbReference type="AlphaFoldDB" id="A1DND9"/>
<dbReference type="EMBL" id="DS027698">
    <property type="protein sequence ID" value="EAW16310.1"/>
    <property type="molecule type" value="Genomic_DNA"/>
</dbReference>
<dbReference type="GeneID" id="4584722"/>
<dbReference type="Proteomes" id="UP000006702">
    <property type="component" value="Unassembled WGS sequence"/>
</dbReference>
<evidence type="ECO:0000256" key="1">
    <source>
        <dbReference type="ARBA" id="ARBA00006484"/>
    </source>
</evidence>
<reference evidence="5" key="1">
    <citation type="journal article" date="2008" name="PLoS Genet.">
        <title>Genomic islands in the pathogenic filamentous fungus Aspergillus fumigatus.</title>
        <authorList>
            <person name="Fedorova N.D."/>
            <person name="Khaldi N."/>
            <person name="Joardar V.S."/>
            <person name="Maiti R."/>
            <person name="Amedeo P."/>
            <person name="Anderson M.J."/>
            <person name="Crabtree J."/>
            <person name="Silva J.C."/>
            <person name="Badger J.H."/>
            <person name="Albarraq A."/>
            <person name="Angiuoli S."/>
            <person name="Bussey H."/>
            <person name="Bowyer P."/>
            <person name="Cotty P.J."/>
            <person name="Dyer P.S."/>
            <person name="Egan A."/>
            <person name="Galens K."/>
            <person name="Fraser-Liggett C.M."/>
            <person name="Haas B.J."/>
            <person name="Inman J.M."/>
            <person name="Kent R."/>
            <person name="Lemieux S."/>
            <person name="Malavazi I."/>
            <person name="Orvis J."/>
            <person name="Roemer T."/>
            <person name="Ronning C.M."/>
            <person name="Sundaram J.P."/>
            <person name="Sutton G."/>
            <person name="Turner G."/>
            <person name="Venter J.C."/>
            <person name="White O.R."/>
            <person name="Whitty B.R."/>
            <person name="Youngman P."/>
            <person name="Wolfe K.H."/>
            <person name="Goldman G.H."/>
            <person name="Wortman J.R."/>
            <person name="Jiang B."/>
            <person name="Denning D.W."/>
            <person name="Nierman W.C."/>
        </authorList>
    </citation>
    <scope>NUCLEOTIDE SEQUENCE [LARGE SCALE GENOMIC DNA]</scope>
    <source>
        <strain evidence="5">ATCC 1020 / DSM 3700 / CBS 544.65 / FGSC A1164 / JCM 1740 / NRRL 181 / WB 181</strain>
    </source>
</reference>
<dbReference type="Gene3D" id="3.40.50.720">
    <property type="entry name" value="NAD(P)-binding Rossmann-like Domain"/>
    <property type="match status" value="1"/>
</dbReference>
<name>A1DND9_NEOFI</name>
<keyword evidence="3" id="KW-0560">Oxidoreductase</keyword>
<dbReference type="GO" id="GO:0016491">
    <property type="term" value="F:oxidoreductase activity"/>
    <property type="evidence" value="ECO:0007669"/>
    <property type="project" value="UniProtKB-KW"/>
</dbReference>
<dbReference type="Pfam" id="PF13561">
    <property type="entry name" value="adh_short_C2"/>
    <property type="match status" value="1"/>
</dbReference>
<dbReference type="PROSITE" id="PS00061">
    <property type="entry name" value="ADH_SHORT"/>
    <property type="match status" value="1"/>
</dbReference>
<proteinExistence type="inferred from homology"/>
<dbReference type="SUPFAM" id="SSF51735">
    <property type="entry name" value="NAD(P)-binding Rossmann-fold domains"/>
    <property type="match status" value="1"/>
</dbReference>
<accession>A1DND9</accession>
<dbReference type="KEGG" id="nfi:NFIA_056590"/>
<protein>
    <submittedName>
        <fullName evidence="4">Short chain dehydrogenase/reductase family</fullName>
    </submittedName>
</protein>
<keyword evidence="2" id="KW-0521">NADP</keyword>
<dbReference type="InterPro" id="IPR002347">
    <property type="entry name" value="SDR_fam"/>
</dbReference>
<dbReference type="InterPro" id="IPR036291">
    <property type="entry name" value="NAD(P)-bd_dom_sf"/>
</dbReference>
<dbReference type="InterPro" id="IPR020904">
    <property type="entry name" value="Sc_DH/Rdtase_CS"/>
</dbReference>
<dbReference type="PRINTS" id="PR00080">
    <property type="entry name" value="SDRFAMILY"/>
</dbReference>
<dbReference type="eggNOG" id="KOG0725">
    <property type="taxonomic scope" value="Eukaryota"/>
</dbReference>
<dbReference type="PANTHER" id="PTHR43618:SF4">
    <property type="entry name" value="SHORT CHAIN DEHYDROGENASE_REDUCTASE FAMILY (AFU_ORTHOLOGUE AFUA_7G04540)"/>
    <property type="match status" value="1"/>
</dbReference>
<sequence length="330" mass="35240">MDPAPRYNFKDINVHDLEAATLFEVRGYVAVVTGAGNGVGLMAAQTLAANGARVYIIGTREEILDTIGEKYSFNGQITPCVLSHAIPSSTVPTDEVILTPRLPGDTSTTDGIRGIAAELTKAESKGINILINSAGVTSEPRAKGTSSDTDFTDPDAVSRWMTRDGADAWRIAYAGNVWSHHFLTAALLPLLVKGAKAAPGHSSVVLNVASVAGVTKTHSQGQFAYSSSKAALIHLTREWAHTFMPLGVRVNCIAPGVFPNEISIGRFDEDRRSRQEEELGKKFPAGRVGRESDIGSVVLYLCSKAGTYVNGQIVNVDGGEYHFVPSIRIS</sequence>
<dbReference type="HOGENOM" id="CLU_010194_12_1_1"/>
<dbReference type="VEuPathDB" id="FungiDB:NFIA_056590"/>
<dbReference type="PANTHER" id="PTHR43618">
    <property type="entry name" value="7-ALPHA-HYDROXYSTEROID DEHYDROGENASE"/>
    <property type="match status" value="1"/>
</dbReference>
<dbReference type="InterPro" id="IPR052178">
    <property type="entry name" value="Sec_Metab_Biosynth_SDR"/>
</dbReference>
<dbReference type="OMA" id="EPNGIHL"/>
<keyword evidence="5" id="KW-1185">Reference proteome</keyword>
<evidence type="ECO:0000256" key="2">
    <source>
        <dbReference type="ARBA" id="ARBA00022857"/>
    </source>
</evidence>
<gene>
    <name evidence="4" type="ORF">NFIA_056590</name>
</gene>
<dbReference type="RefSeq" id="XP_001258207.1">
    <property type="nucleotide sequence ID" value="XM_001258206.1"/>
</dbReference>
<evidence type="ECO:0000313" key="4">
    <source>
        <dbReference type="EMBL" id="EAW16310.1"/>
    </source>
</evidence>
<dbReference type="OrthoDB" id="2962696at2759"/>
<dbReference type="GO" id="GO:0044550">
    <property type="term" value="P:secondary metabolite biosynthetic process"/>
    <property type="evidence" value="ECO:0007669"/>
    <property type="project" value="UniProtKB-ARBA"/>
</dbReference>
<comment type="similarity">
    <text evidence="1">Belongs to the short-chain dehydrogenases/reductases (SDR) family.</text>
</comment>
<organism evidence="4 5">
    <name type="scientific">Neosartorya fischeri (strain ATCC 1020 / DSM 3700 / CBS 544.65 / FGSC A1164 / JCM 1740 / NRRL 181 / WB 181)</name>
    <name type="common">Aspergillus fischerianus</name>
    <dbReference type="NCBI Taxonomy" id="331117"/>
    <lineage>
        <taxon>Eukaryota</taxon>
        <taxon>Fungi</taxon>
        <taxon>Dikarya</taxon>
        <taxon>Ascomycota</taxon>
        <taxon>Pezizomycotina</taxon>
        <taxon>Eurotiomycetes</taxon>
        <taxon>Eurotiomycetidae</taxon>
        <taxon>Eurotiales</taxon>
        <taxon>Aspergillaceae</taxon>
        <taxon>Aspergillus</taxon>
        <taxon>Aspergillus subgen. Fumigati</taxon>
    </lineage>
</organism>
<evidence type="ECO:0000256" key="3">
    <source>
        <dbReference type="ARBA" id="ARBA00023002"/>
    </source>
</evidence>
<dbReference type="PRINTS" id="PR00081">
    <property type="entry name" value="GDHRDH"/>
</dbReference>
<evidence type="ECO:0000313" key="5">
    <source>
        <dbReference type="Proteomes" id="UP000006702"/>
    </source>
</evidence>